<keyword evidence="9" id="KW-1185">Reference proteome</keyword>
<evidence type="ECO:0000313" key="9">
    <source>
        <dbReference type="Proteomes" id="UP001516588"/>
    </source>
</evidence>
<keyword evidence="4" id="KW-0378">Hydrolase</keyword>
<dbReference type="Pfam" id="PF03755">
    <property type="entry name" value="YicC-like_N"/>
    <property type="match status" value="1"/>
</dbReference>
<dbReference type="EMBL" id="JADCKA010000001">
    <property type="protein sequence ID" value="MBE5034939.1"/>
    <property type="molecule type" value="Genomic_DNA"/>
</dbReference>
<dbReference type="PANTHER" id="PTHR30636:SF3">
    <property type="entry name" value="UPF0701 PROTEIN YICC"/>
    <property type="match status" value="1"/>
</dbReference>
<dbReference type="RefSeq" id="WP_226384599.1">
    <property type="nucleotide sequence ID" value="NZ_JADCKA010000001.1"/>
</dbReference>
<gene>
    <name evidence="8" type="ORF">INF20_01435</name>
</gene>
<accession>A0ABR9QVN2</accession>
<evidence type="ECO:0000256" key="1">
    <source>
        <dbReference type="ARBA" id="ARBA00001968"/>
    </source>
</evidence>
<evidence type="ECO:0000259" key="6">
    <source>
        <dbReference type="Pfam" id="PF03755"/>
    </source>
</evidence>
<dbReference type="InterPro" id="IPR013551">
    <property type="entry name" value="YicC-like_C"/>
</dbReference>
<evidence type="ECO:0000256" key="5">
    <source>
        <dbReference type="ARBA" id="ARBA00035648"/>
    </source>
</evidence>
<proteinExistence type="inferred from homology"/>
<evidence type="ECO:0000313" key="8">
    <source>
        <dbReference type="EMBL" id="MBE5034939.1"/>
    </source>
</evidence>
<comment type="similarity">
    <text evidence="5">Belongs to the YicC/YloC family.</text>
</comment>
<evidence type="ECO:0000256" key="2">
    <source>
        <dbReference type="ARBA" id="ARBA00022722"/>
    </source>
</evidence>
<dbReference type="InterPro" id="IPR013527">
    <property type="entry name" value="YicC-like_N"/>
</dbReference>
<sequence length="293" mass="33200">MIKSMTGFGRGEYADDKRNVVAEIRSVNHRYCDIHVKMPRRYVFAEDRIKNLIKEKARRGKIEVSVMVENIGDADVNIKLNTAVAKQYYDNLKQLSGELELDGEITLEYLSSLPDVMKAIPDVEDEEEAASAILAAVSQALDGFETMRMTEGAKLAEDLIHRGNLIRDYVDSIGQRAPKLQEIYAGRLVERIKELLGDNVQIPEERIAMEAAIFADKSNITEELVRLDSHMLQMKKIIESDSPEGKKLDFLVQEMNREANTIGSKANDLDITSIMLEIKSEVEKIREQVQNIE</sequence>
<keyword evidence="3" id="KW-0255">Endonuclease</keyword>
<protein>
    <submittedName>
        <fullName evidence="8">YicC family protein</fullName>
    </submittedName>
</protein>
<feature type="domain" description="Endoribonuclease YicC-like C-terminal" evidence="7">
    <location>
        <begin position="174"/>
        <end position="293"/>
    </location>
</feature>
<dbReference type="NCBIfam" id="TIGR00255">
    <property type="entry name" value="YicC/YloC family endoribonuclease"/>
    <property type="match status" value="1"/>
</dbReference>
<evidence type="ECO:0000256" key="4">
    <source>
        <dbReference type="ARBA" id="ARBA00022801"/>
    </source>
</evidence>
<dbReference type="Pfam" id="PF08340">
    <property type="entry name" value="YicC-like_C"/>
    <property type="match status" value="1"/>
</dbReference>
<comment type="cofactor">
    <cofactor evidence="1">
        <name>a divalent metal cation</name>
        <dbReference type="ChEBI" id="CHEBI:60240"/>
    </cofactor>
</comment>
<dbReference type="PANTHER" id="PTHR30636">
    <property type="entry name" value="UPF0701 PROTEIN YICC"/>
    <property type="match status" value="1"/>
</dbReference>
<comment type="caution">
    <text evidence="8">The sequence shown here is derived from an EMBL/GenBank/DDBJ whole genome shotgun (WGS) entry which is preliminary data.</text>
</comment>
<organism evidence="8 9">
    <name type="scientific">Gallibacter intestinalis</name>
    <dbReference type="NCBI Taxonomy" id="2779356"/>
    <lineage>
        <taxon>Bacteria</taxon>
        <taxon>Bacillati</taxon>
        <taxon>Bacillota</taxon>
        <taxon>Clostridia</taxon>
        <taxon>Eubacteriales</taxon>
        <taxon>Eubacteriaceae</taxon>
        <taxon>Gallibacter</taxon>
    </lineage>
</organism>
<feature type="domain" description="Endoribonuclease YicC-like N-terminal" evidence="6">
    <location>
        <begin position="2"/>
        <end position="156"/>
    </location>
</feature>
<dbReference type="InterPro" id="IPR005229">
    <property type="entry name" value="YicC/YloC-like"/>
</dbReference>
<dbReference type="Proteomes" id="UP001516588">
    <property type="component" value="Unassembled WGS sequence"/>
</dbReference>
<reference evidence="8 9" key="1">
    <citation type="submission" date="2020-10" db="EMBL/GenBank/DDBJ databases">
        <title>ChiBAC.</title>
        <authorList>
            <person name="Zenner C."/>
            <person name="Hitch T.C.A."/>
            <person name="Clavel T."/>
        </authorList>
    </citation>
    <scope>NUCLEOTIDE SEQUENCE [LARGE SCALE GENOMIC DNA]</scope>
    <source>
        <strain evidence="8 9">DSM 108706</strain>
    </source>
</reference>
<evidence type="ECO:0000256" key="3">
    <source>
        <dbReference type="ARBA" id="ARBA00022759"/>
    </source>
</evidence>
<keyword evidence="2" id="KW-0540">Nuclease</keyword>
<evidence type="ECO:0000259" key="7">
    <source>
        <dbReference type="Pfam" id="PF08340"/>
    </source>
</evidence>
<name>A0ABR9QVN2_9FIRM</name>